<dbReference type="EMBL" id="CP029288">
    <property type="protein sequence ID" value="AWR96771.1"/>
    <property type="molecule type" value="Genomic_DNA"/>
</dbReference>
<protein>
    <submittedName>
        <fullName evidence="2">Uncharacterized protein</fullName>
    </submittedName>
</protein>
<feature type="transmembrane region" description="Helical" evidence="1">
    <location>
        <begin position="46"/>
        <end position="66"/>
    </location>
</feature>
<keyword evidence="1" id="KW-0472">Membrane</keyword>
<feature type="transmembrane region" description="Helical" evidence="1">
    <location>
        <begin position="86"/>
        <end position="108"/>
    </location>
</feature>
<keyword evidence="1" id="KW-0812">Transmembrane</keyword>
<dbReference type="KEGG" id="asul:DFR86_03840"/>
<dbReference type="Proteomes" id="UP000248410">
    <property type="component" value="Chromosome"/>
</dbReference>
<organism evidence="2 3">
    <name type="scientific">Acidianus sulfidivorans JP7</name>
    <dbReference type="NCBI Taxonomy" id="619593"/>
    <lineage>
        <taxon>Archaea</taxon>
        <taxon>Thermoproteota</taxon>
        <taxon>Thermoprotei</taxon>
        <taxon>Sulfolobales</taxon>
        <taxon>Sulfolobaceae</taxon>
        <taxon>Acidianus</taxon>
    </lineage>
</organism>
<reference evidence="2 3" key="1">
    <citation type="submission" date="2018-05" db="EMBL/GenBank/DDBJ databases">
        <title>Complete Genome Sequences of Extremely Thermoacidophilic, Metal-Mobilizing Type-Strain Members of the Archaeal Family Sulfolobaceae: Acidianus brierleyi DSM-1651T, Acidianus sulfidivorans DSM-18786T, Metallosphaera hakonensis DSM-7519T, and Metallosphaera prunae DSM-10039T.</title>
        <authorList>
            <person name="Counts J.A."/>
            <person name="Kelly R.M."/>
        </authorList>
    </citation>
    <scope>NUCLEOTIDE SEQUENCE [LARGE SCALE GENOMIC DNA]</scope>
    <source>
        <strain evidence="2 3">JP7</strain>
    </source>
</reference>
<keyword evidence="1" id="KW-1133">Transmembrane helix</keyword>
<feature type="transmembrane region" description="Helical" evidence="1">
    <location>
        <begin position="163"/>
        <end position="184"/>
    </location>
</feature>
<accession>A0A2U9IL81</accession>
<evidence type="ECO:0000313" key="2">
    <source>
        <dbReference type="EMBL" id="AWR96771.1"/>
    </source>
</evidence>
<feature type="transmembrane region" description="Helical" evidence="1">
    <location>
        <begin position="15"/>
        <end position="34"/>
    </location>
</feature>
<keyword evidence="3" id="KW-1185">Reference proteome</keyword>
<sequence>MTLFSDIILEIRKNLLLFILILLTLLLVSMLTSLPYLSSKFPEKDYILALLLASIIGSEILSYPILSQFPRKEVDEIMRLIGVENVYFSKMISIIILSIPLFLLPIYIYSYFTGIQYNTFIVIQSLVSLFSLCFGIIGLFTLLNSKEAILTSIVLIDYILDLLYFNIYIYLLLLSIIITIVGYMKIKLKYL</sequence>
<evidence type="ECO:0000313" key="3">
    <source>
        <dbReference type="Proteomes" id="UP000248410"/>
    </source>
</evidence>
<evidence type="ECO:0000256" key="1">
    <source>
        <dbReference type="SAM" id="Phobius"/>
    </source>
</evidence>
<name>A0A2U9IL81_9CREN</name>
<dbReference type="AlphaFoldDB" id="A0A2U9IL81"/>
<feature type="transmembrane region" description="Helical" evidence="1">
    <location>
        <begin position="120"/>
        <end position="143"/>
    </location>
</feature>
<proteinExistence type="predicted"/>
<gene>
    <name evidence="2" type="ORF">DFR86_03840</name>
</gene>